<dbReference type="RefSeq" id="XP_024946192.1">
    <property type="nucleotide sequence ID" value="XM_025090424.1"/>
</dbReference>
<evidence type="ECO:0000313" key="4">
    <source>
        <dbReference type="RefSeq" id="XP_024946192.1"/>
    </source>
</evidence>
<dbReference type="RefSeq" id="XP_024946191.1">
    <property type="nucleotide sequence ID" value="XM_025090423.1"/>
</dbReference>
<gene>
    <name evidence="2 3 4" type="primary">LOC107273136</name>
</gene>
<protein>
    <submittedName>
        <fullName evidence="2 3">Uncharacterized protein LOC107273136 isoform X1</fullName>
    </submittedName>
</protein>
<evidence type="ECO:0000313" key="1">
    <source>
        <dbReference type="Proteomes" id="UP000694920"/>
    </source>
</evidence>
<evidence type="ECO:0000313" key="2">
    <source>
        <dbReference type="RefSeq" id="XP_015606497.1"/>
    </source>
</evidence>
<keyword evidence="1" id="KW-1185">Reference proteome</keyword>
<sequence>MYKSCQIMNTSSDDEHYEYQKYLYRKKEWPGYKKVGKFNDVAILIQEIYRLIPFIHGSFYKFHPLNMPYIMVGQIEIVGIIIKVIKKKMCYDLIVNDGTGAITVIKKIHNLESEQNERKRIDEKHKRLAKAAFLGKKWQRHDSMTEPLPIRFPKVRPDIEYDSEIPLRYRAYLEHKWYEEVNHGLLGKPIELYDYVHVKGFIQLNFEQYPAPEKEISFEDICVANPYIVASRGNFELINEYDYNKKMLEIMNNVKKRYKRPE</sequence>
<dbReference type="AlphaFoldDB" id="A0AAJ7FST8"/>
<dbReference type="Gene3D" id="2.40.50.140">
    <property type="entry name" value="Nucleic acid-binding proteins"/>
    <property type="match status" value="1"/>
</dbReference>
<proteinExistence type="predicted"/>
<dbReference type="KEGG" id="ccin:107273136"/>
<dbReference type="RefSeq" id="XP_015606497.1">
    <property type="nucleotide sequence ID" value="XM_015751011.2"/>
</dbReference>
<accession>A0AAJ7FST8</accession>
<evidence type="ECO:0000313" key="3">
    <source>
        <dbReference type="RefSeq" id="XP_024946191.1"/>
    </source>
</evidence>
<organism evidence="1 2">
    <name type="scientific">Cephus cinctus</name>
    <name type="common">Wheat stem sawfly</name>
    <dbReference type="NCBI Taxonomy" id="211228"/>
    <lineage>
        <taxon>Eukaryota</taxon>
        <taxon>Metazoa</taxon>
        <taxon>Ecdysozoa</taxon>
        <taxon>Arthropoda</taxon>
        <taxon>Hexapoda</taxon>
        <taxon>Insecta</taxon>
        <taxon>Pterygota</taxon>
        <taxon>Neoptera</taxon>
        <taxon>Endopterygota</taxon>
        <taxon>Hymenoptera</taxon>
        <taxon>Cephoidea</taxon>
        <taxon>Cephidae</taxon>
        <taxon>Cephus</taxon>
    </lineage>
</organism>
<reference evidence="2 3" key="1">
    <citation type="submission" date="2025-04" db="UniProtKB">
        <authorList>
            <consortium name="RefSeq"/>
        </authorList>
    </citation>
    <scope>IDENTIFICATION</scope>
</reference>
<dbReference type="Proteomes" id="UP000694920">
    <property type="component" value="Unplaced"/>
</dbReference>
<name>A0AAJ7FST8_CEPCN</name>
<dbReference type="InterPro" id="IPR012340">
    <property type="entry name" value="NA-bd_OB-fold"/>
</dbReference>
<dbReference type="GeneID" id="107273136"/>